<proteinExistence type="predicted"/>
<dbReference type="InterPro" id="IPR046906">
    <property type="entry name" value="Mab-21_HhH/H2TH-like"/>
</dbReference>
<evidence type="ECO:0000313" key="2">
    <source>
        <dbReference type="EMBL" id="KAH3740527.1"/>
    </source>
</evidence>
<reference evidence="2" key="1">
    <citation type="journal article" date="2019" name="bioRxiv">
        <title>The Genome of the Zebra Mussel, Dreissena polymorpha: A Resource for Invasive Species Research.</title>
        <authorList>
            <person name="McCartney M.A."/>
            <person name="Auch B."/>
            <person name="Kono T."/>
            <person name="Mallez S."/>
            <person name="Zhang Y."/>
            <person name="Obille A."/>
            <person name="Becker A."/>
            <person name="Abrahante J.E."/>
            <person name="Garbe J."/>
            <person name="Badalamenti J.P."/>
            <person name="Herman A."/>
            <person name="Mangelson H."/>
            <person name="Liachko I."/>
            <person name="Sullivan S."/>
            <person name="Sone E.D."/>
            <person name="Koren S."/>
            <person name="Silverstein K.A.T."/>
            <person name="Beckman K.B."/>
            <person name="Gohl D.M."/>
        </authorList>
    </citation>
    <scope>NUCLEOTIDE SEQUENCE</scope>
    <source>
        <strain evidence="2">Duluth1</strain>
        <tissue evidence="2">Whole animal</tissue>
    </source>
</reference>
<dbReference type="Gene3D" id="1.25.40.10">
    <property type="entry name" value="Tetratricopeptide repeat domain"/>
    <property type="match status" value="1"/>
</dbReference>
<dbReference type="PANTHER" id="PTHR10656">
    <property type="entry name" value="CELL FATE DETERMINING PROTEIN MAB21-RELATED"/>
    <property type="match status" value="1"/>
</dbReference>
<dbReference type="AlphaFoldDB" id="A0A9D4I1P0"/>
<keyword evidence="3" id="KW-1185">Reference proteome</keyword>
<dbReference type="InterPro" id="IPR019734">
    <property type="entry name" value="TPR_rpt"/>
</dbReference>
<gene>
    <name evidence="2" type="ORF">DPMN_047233</name>
</gene>
<dbReference type="EMBL" id="JAIWYP010000011">
    <property type="protein sequence ID" value="KAH3740527.1"/>
    <property type="molecule type" value="Genomic_DNA"/>
</dbReference>
<dbReference type="InterPro" id="IPR011990">
    <property type="entry name" value="TPR-like_helical_dom_sf"/>
</dbReference>
<evidence type="ECO:0000313" key="3">
    <source>
        <dbReference type="Proteomes" id="UP000828390"/>
    </source>
</evidence>
<dbReference type="PANTHER" id="PTHR10656:SF69">
    <property type="entry name" value="MAB-21-LIKE HHH_H2TH-LIKE DOMAIN-CONTAINING PROTEIN"/>
    <property type="match status" value="1"/>
</dbReference>
<sequence length="781" mass="91032">MARNPHQLDISRLHEFEEVQVAFSKMWNLSVVMEAAPRESRMQSKESDIGVRRASNKKHHQNLQSIMQIPEHFAELSIRMFDALDDSGAGKETVLERRRTYLRREQMRKIHHQLRGNNLECFHFGSQSEGTTTPSLQSDIDFLYSNHIINIMTIWEDWKAGMDNLLMLHDNITPPQQYLLQVIHTDTPEPVTSLTDDKFVRKDSGQILFSAERWKQHVDERWKQHVEYENRAKGPWEATKNGPSVSFSPNWDIVHAWHVRKPLPEIQHWIDRCRGKQWPPVQLLEAARIAPCFLVPAGHPDSTYKREEWRLSPNLIERMLMFSFNMTQIKCYIVLKLIKKSLFANIVGDAITSFHCKTIMFFTIERTHPCLWCEHNLMFVLLLCLHVLKRWLRLGRLPHYIIEGVNLFDGKLSKLLQKRLLVYIDSLLRNNLQDVFCIGIDNISCRLQACSMRHTVQAGELRGVLLHNSIRLLLKCEYLEQLNKALTSIKHKQISSQTTFDHNLKCVIRNCFECFENSTNTMSKTAALELIKHFHALQISIQSSYYLRLHNVLDSENIRLVRYSLNSDVASSRLKFASMLYCSGHLQAAVRVLEDVERRYHSKVKALCALRRLEGDGDLNVFANMLAGNKEEGFSELPFVSCVRFIRQESYCTPAILLFEMNRNNTEEEVAQRDYTEKHWMGSAEVDALPFLHYLQYLTYDGLGERDKQLHALGVLEAYINIRNQLNIYHQETALNLLGHCYEMEGDYAGALHYYELSLRCRRTNNAANWHVLRIIRLISG</sequence>
<dbReference type="InterPro" id="IPR024810">
    <property type="entry name" value="MAB21L/cGLR"/>
</dbReference>
<evidence type="ECO:0000259" key="1">
    <source>
        <dbReference type="Pfam" id="PF20266"/>
    </source>
</evidence>
<dbReference type="Pfam" id="PF20266">
    <property type="entry name" value="Mab-21_C"/>
    <property type="match status" value="1"/>
</dbReference>
<accession>A0A9D4I1P0</accession>
<dbReference type="SMART" id="SM01265">
    <property type="entry name" value="Mab-21"/>
    <property type="match status" value="1"/>
</dbReference>
<dbReference type="SMART" id="SM00028">
    <property type="entry name" value="TPR"/>
    <property type="match status" value="1"/>
</dbReference>
<organism evidence="2 3">
    <name type="scientific">Dreissena polymorpha</name>
    <name type="common">Zebra mussel</name>
    <name type="synonym">Mytilus polymorpha</name>
    <dbReference type="NCBI Taxonomy" id="45954"/>
    <lineage>
        <taxon>Eukaryota</taxon>
        <taxon>Metazoa</taxon>
        <taxon>Spiralia</taxon>
        <taxon>Lophotrochozoa</taxon>
        <taxon>Mollusca</taxon>
        <taxon>Bivalvia</taxon>
        <taxon>Autobranchia</taxon>
        <taxon>Heteroconchia</taxon>
        <taxon>Euheterodonta</taxon>
        <taxon>Imparidentia</taxon>
        <taxon>Neoheterodontei</taxon>
        <taxon>Myida</taxon>
        <taxon>Dreissenoidea</taxon>
        <taxon>Dreissenidae</taxon>
        <taxon>Dreissena</taxon>
    </lineage>
</organism>
<comment type="caution">
    <text evidence="2">The sequence shown here is derived from an EMBL/GenBank/DDBJ whole genome shotgun (WGS) entry which is preliminary data.</text>
</comment>
<protein>
    <recommendedName>
        <fullName evidence="1">Mab-21-like HhH/H2TH-like domain-containing protein</fullName>
    </recommendedName>
</protein>
<name>A0A9D4I1P0_DREPO</name>
<dbReference type="Gene3D" id="1.10.1410.40">
    <property type="match status" value="1"/>
</dbReference>
<reference evidence="2" key="2">
    <citation type="submission" date="2020-11" db="EMBL/GenBank/DDBJ databases">
        <authorList>
            <person name="McCartney M.A."/>
            <person name="Auch B."/>
            <person name="Kono T."/>
            <person name="Mallez S."/>
            <person name="Becker A."/>
            <person name="Gohl D.M."/>
            <person name="Silverstein K.A.T."/>
            <person name="Koren S."/>
            <person name="Bechman K.B."/>
            <person name="Herman A."/>
            <person name="Abrahante J.E."/>
            <person name="Garbe J."/>
        </authorList>
    </citation>
    <scope>NUCLEOTIDE SEQUENCE</scope>
    <source>
        <strain evidence="2">Duluth1</strain>
        <tissue evidence="2">Whole animal</tissue>
    </source>
</reference>
<dbReference type="Proteomes" id="UP000828390">
    <property type="component" value="Unassembled WGS sequence"/>
</dbReference>
<feature type="domain" description="Mab-21-like HhH/H2TH-like" evidence="1">
    <location>
        <begin position="330"/>
        <end position="413"/>
    </location>
</feature>